<accession>A0A4Y2BLF6</accession>
<protein>
    <submittedName>
        <fullName evidence="2">Uncharacterized protein</fullName>
    </submittedName>
</protein>
<name>A0A4Y2BLF6_ARAVE</name>
<keyword evidence="3" id="KW-1185">Reference proteome</keyword>
<comment type="caution">
    <text evidence="2">The sequence shown here is derived from an EMBL/GenBank/DDBJ whole genome shotgun (WGS) entry which is preliminary data.</text>
</comment>
<dbReference type="EMBL" id="BGPR01000090">
    <property type="protein sequence ID" value="GBL93050.1"/>
    <property type="molecule type" value="Genomic_DNA"/>
</dbReference>
<evidence type="ECO:0000313" key="3">
    <source>
        <dbReference type="Proteomes" id="UP000499080"/>
    </source>
</evidence>
<organism evidence="2 3">
    <name type="scientific">Araneus ventricosus</name>
    <name type="common">Orbweaver spider</name>
    <name type="synonym">Epeira ventricosa</name>
    <dbReference type="NCBI Taxonomy" id="182803"/>
    <lineage>
        <taxon>Eukaryota</taxon>
        <taxon>Metazoa</taxon>
        <taxon>Ecdysozoa</taxon>
        <taxon>Arthropoda</taxon>
        <taxon>Chelicerata</taxon>
        <taxon>Arachnida</taxon>
        <taxon>Araneae</taxon>
        <taxon>Araneomorphae</taxon>
        <taxon>Entelegynae</taxon>
        <taxon>Araneoidea</taxon>
        <taxon>Araneidae</taxon>
        <taxon>Araneus</taxon>
    </lineage>
</organism>
<evidence type="ECO:0000256" key="1">
    <source>
        <dbReference type="SAM" id="MobiDB-lite"/>
    </source>
</evidence>
<proteinExistence type="predicted"/>
<feature type="region of interest" description="Disordered" evidence="1">
    <location>
        <begin position="72"/>
        <end position="92"/>
    </location>
</feature>
<dbReference type="Proteomes" id="UP000499080">
    <property type="component" value="Unassembled WGS sequence"/>
</dbReference>
<evidence type="ECO:0000313" key="2">
    <source>
        <dbReference type="EMBL" id="GBL93050.1"/>
    </source>
</evidence>
<gene>
    <name evidence="2" type="ORF">AVEN_54675_1</name>
</gene>
<dbReference type="AlphaFoldDB" id="A0A4Y2BLF6"/>
<sequence>MTRYYPEKITLAANVHAIWGIVQSWKICFRLFSQIAKKACLKGFGNLVVSKGKGLSQKVSMTRVEPFGKKVVKSPPSGEKIGHPPKPHSYKEEPPFSPLFKAVFLQTSNSSEPGIEPEFLELEGKRNTRYTGLSYTRWDRWFMKILSTSILREWLPKRFERKCFHGLVVQTLSVR</sequence>
<reference evidence="2 3" key="1">
    <citation type="journal article" date="2019" name="Sci. Rep.">
        <title>Orb-weaving spider Araneus ventricosus genome elucidates the spidroin gene catalogue.</title>
        <authorList>
            <person name="Kono N."/>
            <person name="Nakamura H."/>
            <person name="Ohtoshi R."/>
            <person name="Moran D.A.P."/>
            <person name="Shinohara A."/>
            <person name="Yoshida Y."/>
            <person name="Fujiwara M."/>
            <person name="Mori M."/>
            <person name="Tomita M."/>
            <person name="Arakawa K."/>
        </authorList>
    </citation>
    <scope>NUCLEOTIDE SEQUENCE [LARGE SCALE GENOMIC DNA]</scope>
</reference>